<evidence type="ECO:0000313" key="1">
    <source>
        <dbReference type="EMBL" id="RGO47693.1"/>
    </source>
</evidence>
<organism evidence="1 2">
    <name type="scientific">Dorea formicigenerans</name>
    <dbReference type="NCBI Taxonomy" id="39486"/>
    <lineage>
        <taxon>Bacteria</taxon>
        <taxon>Bacillati</taxon>
        <taxon>Bacillota</taxon>
        <taxon>Clostridia</taxon>
        <taxon>Lachnospirales</taxon>
        <taxon>Lachnospiraceae</taxon>
        <taxon>Dorea</taxon>
    </lineage>
</organism>
<evidence type="ECO:0000313" key="2">
    <source>
        <dbReference type="Proteomes" id="UP000261055"/>
    </source>
</evidence>
<protein>
    <submittedName>
        <fullName evidence="1">Uncharacterized protein</fullName>
    </submittedName>
</protein>
<dbReference type="RefSeq" id="WP_117614090.1">
    <property type="nucleotide sequence ID" value="NZ_QSVQ01000020.1"/>
</dbReference>
<reference evidence="1 2" key="1">
    <citation type="submission" date="2018-08" db="EMBL/GenBank/DDBJ databases">
        <title>A genome reference for cultivated species of the human gut microbiota.</title>
        <authorList>
            <person name="Zou Y."/>
            <person name="Xue W."/>
            <person name="Luo G."/>
        </authorList>
    </citation>
    <scope>NUCLEOTIDE SEQUENCE [LARGE SCALE GENOMIC DNA]</scope>
    <source>
        <strain evidence="1 2">OM02-12</strain>
    </source>
</reference>
<accession>A0A3E5GPL2</accession>
<keyword evidence="2" id="KW-1185">Reference proteome</keyword>
<comment type="caution">
    <text evidence="1">The sequence shown here is derived from an EMBL/GenBank/DDBJ whole genome shotgun (WGS) entry which is preliminary data.</text>
</comment>
<gene>
    <name evidence="1" type="ORF">DXB12_13900</name>
</gene>
<sequence>MSWNKIYRIRDALLTVSKDVYHFEALEKKDKYIVWAEDGEGNSGHADNKKNQVIQGTIDYFTKDDADPVVEEIQEALELYKISYKLNSVQHEDETEYIHYEWIWEV</sequence>
<proteinExistence type="predicted"/>
<dbReference type="EMBL" id="QSVQ01000020">
    <property type="protein sequence ID" value="RGO47693.1"/>
    <property type="molecule type" value="Genomic_DNA"/>
</dbReference>
<dbReference type="AlphaFoldDB" id="A0A3E5GPL2"/>
<name>A0A3E5GPL2_9FIRM</name>
<dbReference type="Proteomes" id="UP000261055">
    <property type="component" value="Unassembled WGS sequence"/>
</dbReference>